<evidence type="ECO:0000313" key="6">
    <source>
        <dbReference type="EMBL" id="KAK3944043.1"/>
    </source>
</evidence>
<gene>
    <name evidence="6" type="ORF">QBC46DRAFT_404950</name>
</gene>
<feature type="compositionally biased region" description="Low complexity" evidence="4">
    <location>
        <begin position="102"/>
        <end position="134"/>
    </location>
</feature>
<dbReference type="Proteomes" id="UP001303473">
    <property type="component" value="Unassembled WGS sequence"/>
</dbReference>
<accession>A0AAN6S8L1</accession>
<evidence type="ECO:0000313" key="7">
    <source>
        <dbReference type="Proteomes" id="UP001303473"/>
    </source>
</evidence>
<protein>
    <recommendedName>
        <fullName evidence="5">RanBP2-type domain-containing protein</fullName>
    </recommendedName>
</protein>
<dbReference type="InterPro" id="IPR001876">
    <property type="entry name" value="Znf_RanBP2"/>
</dbReference>
<keyword evidence="3" id="KW-0862">Zinc</keyword>
<feature type="compositionally biased region" description="Acidic residues" evidence="4">
    <location>
        <begin position="48"/>
        <end position="57"/>
    </location>
</feature>
<name>A0AAN6S8L1_9PEZI</name>
<feature type="region of interest" description="Disordered" evidence="4">
    <location>
        <begin position="150"/>
        <end position="177"/>
    </location>
</feature>
<evidence type="ECO:0000256" key="4">
    <source>
        <dbReference type="SAM" id="MobiDB-lite"/>
    </source>
</evidence>
<evidence type="ECO:0000256" key="2">
    <source>
        <dbReference type="ARBA" id="ARBA00022771"/>
    </source>
</evidence>
<dbReference type="EMBL" id="MU853762">
    <property type="protein sequence ID" value="KAK3944043.1"/>
    <property type="molecule type" value="Genomic_DNA"/>
</dbReference>
<feature type="region of interest" description="Disordered" evidence="4">
    <location>
        <begin position="46"/>
        <end position="137"/>
    </location>
</feature>
<dbReference type="GO" id="GO:0008270">
    <property type="term" value="F:zinc ion binding"/>
    <property type="evidence" value="ECO:0007669"/>
    <property type="project" value="UniProtKB-KW"/>
</dbReference>
<evidence type="ECO:0000259" key="5">
    <source>
        <dbReference type="PROSITE" id="PS01358"/>
    </source>
</evidence>
<sequence>MAATHVHTATPITVCLLDASKSHCEPAVPANPTLIAIVAEETSVYESVWEDDSEDDGPTPVTEPVQPRPKIASRPGTAREPQEGATEETENGPIVFAKKRGPSASSYASSCPSLTRSRSTRSSGSRSSQTGPPRNVSLITLGLAALAELESKESDEDRRVRQYRERQASKYQERQQALPADKSTIELTDNIQLYLGLSTRDVSETLLRKSADRFTDAEQRTKGCDWLCCDCNAHNSRYEYMCRSCRRHTNRQCCNALKWSEQEPRGYWDGTESSAIGEPAKLHTMIAPMPEILEPSPEFWAACARDTPCPNPIKVFCSSLWESLKNRWPFRPRGKWVAD</sequence>
<keyword evidence="2" id="KW-0863">Zinc-finger</keyword>
<proteinExistence type="predicted"/>
<reference evidence="7" key="1">
    <citation type="journal article" date="2023" name="Mol. Phylogenet. Evol.">
        <title>Genome-scale phylogeny and comparative genomics of the fungal order Sordariales.</title>
        <authorList>
            <person name="Hensen N."/>
            <person name="Bonometti L."/>
            <person name="Westerberg I."/>
            <person name="Brannstrom I.O."/>
            <person name="Guillou S."/>
            <person name="Cros-Aarteil S."/>
            <person name="Calhoun S."/>
            <person name="Haridas S."/>
            <person name="Kuo A."/>
            <person name="Mondo S."/>
            <person name="Pangilinan J."/>
            <person name="Riley R."/>
            <person name="LaButti K."/>
            <person name="Andreopoulos B."/>
            <person name="Lipzen A."/>
            <person name="Chen C."/>
            <person name="Yan M."/>
            <person name="Daum C."/>
            <person name="Ng V."/>
            <person name="Clum A."/>
            <person name="Steindorff A."/>
            <person name="Ohm R.A."/>
            <person name="Martin F."/>
            <person name="Silar P."/>
            <person name="Natvig D.O."/>
            <person name="Lalanne C."/>
            <person name="Gautier V."/>
            <person name="Ament-Velasquez S.L."/>
            <person name="Kruys A."/>
            <person name="Hutchinson M.I."/>
            <person name="Powell A.J."/>
            <person name="Barry K."/>
            <person name="Miller A.N."/>
            <person name="Grigoriev I.V."/>
            <person name="Debuchy R."/>
            <person name="Gladieux P."/>
            <person name="Hiltunen Thoren M."/>
            <person name="Johannesson H."/>
        </authorList>
    </citation>
    <scope>NUCLEOTIDE SEQUENCE [LARGE SCALE GENOMIC DNA]</scope>
    <source>
        <strain evidence="7">CBS 340.73</strain>
    </source>
</reference>
<feature type="compositionally biased region" description="Basic and acidic residues" evidence="4">
    <location>
        <begin position="150"/>
        <end position="173"/>
    </location>
</feature>
<keyword evidence="7" id="KW-1185">Reference proteome</keyword>
<dbReference type="AlphaFoldDB" id="A0AAN6S8L1"/>
<organism evidence="6 7">
    <name type="scientific">Diplogelasinospora grovesii</name>
    <dbReference type="NCBI Taxonomy" id="303347"/>
    <lineage>
        <taxon>Eukaryota</taxon>
        <taxon>Fungi</taxon>
        <taxon>Dikarya</taxon>
        <taxon>Ascomycota</taxon>
        <taxon>Pezizomycotina</taxon>
        <taxon>Sordariomycetes</taxon>
        <taxon>Sordariomycetidae</taxon>
        <taxon>Sordariales</taxon>
        <taxon>Diplogelasinosporaceae</taxon>
        <taxon>Diplogelasinospora</taxon>
    </lineage>
</organism>
<evidence type="ECO:0000256" key="3">
    <source>
        <dbReference type="ARBA" id="ARBA00022833"/>
    </source>
</evidence>
<dbReference type="PROSITE" id="PS01358">
    <property type="entry name" value="ZF_RANBP2_1"/>
    <property type="match status" value="1"/>
</dbReference>
<keyword evidence="1" id="KW-0479">Metal-binding</keyword>
<comment type="caution">
    <text evidence="6">The sequence shown here is derived from an EMBL/GenBank/DDBJ whole genome shotgun (WGS) entry which is preliminary data.</text>
</comment>
<evidence type="ECO:0000256" key="1">
    <source>
        <dbReference type="ARBA" id="ARBA00022723"/>
    </source>
</evidence>
<feature type="domain" description="RanBP2-type" evidence="5">
    <location>
        <begin position="226"/>
        <end position="245"/>
    </location>
</feature>